<dbReference type="RefSeq" id="WP_088918414.1">
    <property type="nucleotide sequence ID" value="NZ_CP018632.1"/>
</dbReference>
<dbReference type="GO" id="GO:0016597">
    <property type="term" value="F:amino acid binding"/>
    <property type="evidence" value="ECO:0007669"/>
    <property type="project" value="InterPro"/>
</dbReference>
<dbReference type="GO" id="GO:0004585">
    <property type="term" value="F:ornithine carbamoyltransferase activity"/>
    <property type="evidence" value="ECO:0007669"/>
    <property type="project" value="UniProtKB-EC"/>
</dbReference>
<gene>
    <name evidence="4" type="primary">argF_2</name>
    <name evidence="4" type="ORF">IMCC3135_15490</name>
</gene>
<dbReference type="GO" id="GO:0019240">
    <property type="term" value="P:citrulline biosynthetic process"/>
    <property type="evidence" value="ECO:0007669"/>
    <property type="project" value="TreeGrafter"/>
</dbReference>
<dbReference type="EC" id="2.1.3.3" evidence="4"/>
<evidence type="ECO:0000256" key="1">
    <source>
        <dbReference type="ARBA" id="ARBA00022679"/>
    </source>
</evidence>
<dbReference type="InterPro" id="IPR006132">
    <property type="entry name" value="Asp/Orn_carbamoyltranf_P-bd"/>
</dbReference>
<dbReference type="InterPro" id="IPR006131">
    <property type="entry name" value="Asp_carbamoyltransf_Asp/Orn-bd"/>
</dbReference>
<dbReference type="InterPro" id="IPR036901">
    <property type="entry name" value="Asp/Orn_carbamoylTrfase_sf"/>
</dbReference>
<accession>A0A2Z2NWI3</accession>
<dbReference type="Proteomes" id="UP000250079">
    <property type="component" value="Chromosome"/>
</dbReference>
<dbReference type="SUPFAM" id="SSF53671">
    <property type="entry name" value="Aspartate/ornithine carbamoyltransferase"/>
    <property type="match status" value="1"/>
</dbReference>
<reference evidence="4 5" key="1">
    <citation type="submission" date="2016-12" db="EMBL/GenBank/DDBJ databases">
        <authorList>
            <person name="Song W.-J."/>
            <person name="Kurnit D.M."/>
        </authorList>
    </citation>
    <scope>NUCLEOTIDE SEQUENCE [LARGE SCALE GENOMIC DNA]</scope>
    <source>
        <strain evidence="4 5">IMCC3135</strain>
    </source>
</reference>
<keyword evidence="1 4" id="KW-0808">Transferase</keyword>
<organism evidence="4 5">
    <name type="scientific">Granulosicoccus antarcticus IMCC3135</name>
    <dbReference type="NCBI Taxonomy" id="1192854"/>
    <lineage>
        <taxon>Bacteria</taxon>
        <taxon>Pseudomonadati</taxon>
        <taxon>Pseudomonadota</taxon>
        <taxon>Gammaproteobacteria</taxon>
        <taxon>Chromatiales</taxon>
        <taxon>Granulosicoccaceae</taxon>
        <taxon>Granulosicoccus</taxon>
    </lineage>
</organism>
<dbReference type="OrthoDB" id="9802587at2"/>
<dbReference type="PANTHER" id="PTHR45753:SF3">
    <property type="entry name" value="ORNITHINE TRANSCARBAMYLASE, MITOCHONDRIAL"/>
    <property type="match status" value="1"/>
</dbReference>
<dbReference type="KEGG" id="gai:IMCC3135_15490"/>
<dbReference type="Pfam" id="PF02729">
    <property type="entry name" value="OTCace_N"/>
    <property type="match status" value="1"/>
</dbReference>
<name>A0A2Z2NWI3_9GAMM</name>
<proteinExistence type="predicted"/>
<dbReference type="AlphaFoldDB" id="A0A2Z2NWI3"/>
<protein>
    <submittedName>
        <fullName evidence="4">Ornithine carbamoyltransferase 1, phaseolotoxin-sensitive</fullName>
        <ecNumber evidence="4">2.1.3.3</ecNumber>
    </submittedName>
</protein>
<dbReference type="PANTHER" id="PTHR45753">
    <property type="entry name" value="ORNITHINE CARBAMOYLTRANSFERASE, MITOCHONDRIAL"/>
    <property type="match status" value="1"/>
</dbReference>
<dbReference type="GO" id="GO:0042450">
    <property type="term" value="P:L-arginine biosynthetic process via ornithine"/>
    <property type="evidence" value="ECO:0007669"/>
    <property type="project" value="TreeGrafter"/>
</dbReference>
<dbReference type="EMBL" id="CP018632">
    <property type="protein sequence ID" value="ASJ73180.1"/>
    <property type="molecule type" value="Genomic_DNA"/>
</dbReference>
<feature type="domain" description="Aspartate/ornithine carbamoyltransferase Asp/Orn-binding" evidence="2">
    <location>
        <begin position="148"/>
        <end position="283"/>
    </location>
</feature>
<evidence type="ECO:0000259" key="3">
    <source>
        <dbReference type="Pfam" id="PF02729"/>
    </source>
</evidence>
<dbReference type="Gene3D" id="3.40.50.1370">
    <property type="entry name" value="Aspartate/ornithine carbamoyltransferase"/>
    <property type="match status" value="2"/>
</dbReference>
<feature type="domain" description="Aspartate/ornithine carbamoyltransferase carbamoyl-P binding" evidence="3">
    <location>
        <begin position="5"/>
        <end position="136"/>
    </location>
</feature>
<sequence>MKQIDLLSISDLDLPTVEQLAVRAIELSEHWDNRTMPQTLTGTRIGLIAELPGWRNPTALALGVATMGGTCVTVTAKLQGAESVEDLAGYMDNWFDLLAVRTPQLSQLREFSGSLVAPVMNLRTHDNHPCEVLGDLGYVLSVRGSWDELKVAMVGPAGNIARSWVEAAAVLPIEVVQVAPPHLALSKDEFGSRSSTTNDLRVIEEADIVVTDCWPNNASNEEKEILGSLRIDSITLDRCRADVMFIPCPPVTRGEEVSIGAMKHEKCLATPAKAFLMHTQNAFVEKATRRTQQLGSGRDKDSS</sequence>
<evidence type="ECO:0000313" key="5">
    <source>
        <dbReference type="Proteomes" id="UP000250079"/>
    </source>
</evidence>
<evidence type="ECO:0000313" key="4">
    <source>
        <dbReference type="EMBL" id="ASJ73180.1"/>
    </source>
</evidence>
<keyword evidence="5" id="KW-1185">Reference proteome</keyword>
<dbReference type="Pfam" id="PF00185">
    <property type="entry name" value="OTCace"/>
    <property type="match status" value="1"/>
</dbReference>
<evidence type="ECO:0000259" key="2">
    <source>
        <dbReference type="Pfam" id="PF00185"/>
    </source>
</evidence>